<accession>A0A7I8VP14</accession>
<comment type="caution">
    <text evidence="15">The sequence shown here is derived from an EMBL/GenBank/DDBJ whole genome shotgun (WGS) entry which is preliminary data.</text>
</comment>
<dbReference type="OrthoDB" id="26899at2759"/>
<evidence type="ECO:0000256" key="11">
    <source>
        <dbReference type="ARBA" id="ARBA00031731"/>
    </source>
</evidence>
<evidence type="ECO:0000256" key="9">
    <source>
        <dbReference type="ARBA" id="ARBA00022833"/>
    </source>
</evidence>
<keyword evidence="5" id="KW-0808">Transferase</keyword>
<proteinExistence type="inferred from homology"/>
<evidence type="ECO:0000256" key="10">
    <source>
        <dbReference type="ARBA" id="ARBA00023242"/>
    </source>
</evidence>
<evidence type="ECO:0000256" key="5">
    <source>
        <dbReference type="ARBA" id="ARBA00022679"/>
    </source>
</evidence>
<dbReference type="PANTHER" id="PTHR21330">
    <property type="entry name" value="E3 SUMO-PROTEIN LIGASE NSE2"/>
    <property type="match status" value="1"/>
</dbReference>
<dbReference type="InterPro" id="IPR013083">
    <property type="entry name" value="Znf_RING/FYVE/PHD"/>
</dbReference>
<dbReference type="GO" id="GO:0030915">
    <property type="term" value="C:Smc5-Smc6 complex"/>
    <property type="evidence" value="ECO:0007669"/>
    <property type="project" value="InterPro"/>
</dbReference>
<dbReference type="PANTHER" id="PTHR21330:SF1">
    <property type="entry name" value="E3 SUMO-PROTEIN LIGASE NSE2"/>
    <property type="match status" value="1"/>
</dbReference>
<evidence type="ECO:0000256" key="1">
    <source>
        <dbReference type="ARBA" id="ARBA00004123"/>
    </source>
</evidence>
<dbReference type="AlphaFoldDB" id="A0A7I8VP14"/>
<keyword evidence="8" id="KW-0833">Ubl conjugation pathway</keyword>
<keyword evidence="9" id="KW-0862">Zinc</keyword>
<keyword evidence="16" id="KW-1185">Reference proteome</keyword>
<evidence type="ECO:0000259" key="14">
    <source>
        <dbReference type="PROSITE" id="PS51044"/>
    </source>
</evidence>
<dbReference type="Proteomes" id="UP000549394">
    <property type="component" value="Unassembled WGS sequence"/>
</dbReference>
<evidence type="ECO:0000256" key="4">
    <source>
        <dbReference type="ARBA" id="ARBA00020923"/>
    </source>
</evidence>
<evidence type="ECO:0000256" key="8">
    <source>
        <dbReference type="ARBA" id="ARBA00022786"/>
    </source>
</evidence>
<keyword evidence="7 13" id="KW-0863">Zinc-finger</keyword>
<name>A0A7I8VP14_9ANNE</name>
<dbReference type="GO" id="GO:0005634">
    <property type="term" value="C:nucleus"/>
    <property type="evidence" value="ECO:0007669"/>
    <property type="project" value="UniProtKB-SubCell"/>
</dbReference>
<dbReference type="GO" id="GO:0000724">
    <property type="term" value="P:double-strand break repair via homologous recombination"/>
    <property type="evidence" value="ECO:0007669"/>
    <property type="project" value="InterPro"/>
</dbReference>
<comment type="similarity">
    <text evidence="3">Belongs to the NSE2 family.</text>
</comment>
<keyword evidence="6" id="KW-0479">Metal-binding</keyword>
<comment type="pathway">
    <text evidence="2">Protein modification; protein sumoylation.</text>
</comment>
<evidence type="ECO:0000313" key="15">
    <source>
        <dbReference type="EMBL" id="CAD5116318.1"/>
    </source>
</evidence>
<dbReference type="PROSITE" id="PS51044">
    <property type="entry name" value="ZF_SP_RING"/>
    <property type="match status" value="1"/>
</dbReference>
<dbReference type="CDD" id="cd16651">
    <property type="entry name" value="SPL-RING_NSE2"/>
    <property type="match status" value="1"/>
</dbReference>
<dbReference type="InterPro" id="IPR026846">
    <property type="entry name" value="Nse2(Mms21)"/>
</dbReference>
<protein>
    <recommendedName>
        <fullName evidence="4">E3 SUMO-protein ligase NSE2</fullName>
    </recommendedName>
    <alternativeName>
        <fullName evidence="11">E3 SUMO-protein transferase NSE2</fullName>
    </alternativeName>
    <alternativeName>
        <fullName evidence="12">Non-structural maintenance of chromosomes element 2 homolog</fullName>
    </alternativeName>
</protein>
<feature type="domain" description="SP-RING-type" evidence="14">
    <location>
        <begin position="130"/>
        <end position="214"/>
    </location>
</feature>
<evidence type="ECO:0000256" key="12">
    <source>
        <dbReference type="ARBA" id="ARBA00032533"/>
    </source>
</evidence>
<dbReference type="UniPathway" id="UPA00886"/>
<keyword evidence="10" id="KW-0539">Nucleus</keyword>
<dbReference type="GO" id="GO:0061665">
    <property type="term" value="F:SUMO ligase activity"/>
    <property type="evidence" value="ECO:0007669"/>
    <property type="project" value="TreeGrafter"/>
</dbReference>
<dbReference type="InterPro" id="IPR004181">
    <property type="entry name" value="Znf_MIZ"/>
</dbReference>
<comment type="subcellular location">
    <subcellularLocation>
        <location evidence="1">Nucleus</location>
    </subcellularLocation>
</comment>
<evidence type="ECO:0000256" key="13">
    <source>
        <dbReference type="PROSITE-ProRule" id="PRU00452"/>
    </source>
</evidence>
<dbReference type="GO" id="GO:0008270">
    <property type="term" value="F:zinc ion binding"/>
    <property type="evidence" value="ECO:0007669"/>
    <property type="project" value="UniProtKB-KW"/>
</dbReference>
<gene>
    <name evidence="15" type="ORF">DGYR_LOCUS4955</name>
</gene>
<evidence type="ECO:0000256" key="6">
    <source>
        <dbReference type="ARBA" id="ARBA00022723"/>
    </source>
</evidence>
<evidence type="ECO:0000256" key="7">
    <source>
        <dbReference type="ARBA" id="ARBA00022771"/>
    </source>
</evidence>
<reference evidence="15 16" key="1">
    <citation type="submission" date="2020-08" db="EMBL/GenBank/DDBJ databases">
        <authorList>
            <person name="Hejnol A."/>
        </authorList>
    </citation>
    <scope>NUCLEOTIDE SEQUENCE [LARGE SCALE GENOMIC DNA]</scope>
</reference>
<sequence length="228" mass="25991">MLQFRTTNQHSCSKVIDSINNLYDTIILAASINTEESKNISQDLGKELKESLTNGMIECINAERENLNIKKASLEFTSRAEHETQTNFDYSKEFEKMLKKNTSKMDPKTNEQYTRLIKTLNNEPTNTCEDNDDVVQMDEIKSTICPYSQQEMENPVKNKICGHSYEKSAIAEYIKAKRQRAFCPHAGCSNKKPLSPDSLIRDEEMISIIAEKRKTQSTGNFITVNDAS</sequence>
<organism evidence="15 16">
    <name type="scientific">Dimorphilus gyrociliatus</name>
    <dbReference type="NCBI Taxonomy" id="2664684"/>
    <lineage>
        <taxon>Eukaryota</taxon>
        <taxon>Metazoa</taxon>
        <taxon>Spiralia</taxon>
        <taxon>Lophotrochozoa</taxon>
        <taxon>Annelida</taxon>
        <taxon>Polychaeta</taxon>
        <taxon>Polychaeta incertae sedis</taxon>
        <taxon>Dinophilidae</taxon>
        <taxon>Dimorphilus</taxon>
    </lineage>
</organism>
<dbReference type="Pfam" id="PF11789">
    <property type="entry name" value="zf-Nse"/>
    <property type="match status" value="1"/>
</dbReference>
<dbReference type="EMBL" id="CAJFCJ010000006">
    <property type="protein sequence ID" value="CAD5116318.1"/>
    <property type="molecule type" value="Genomic_DNA"/>
</dbReference>
<dbReference type="GO" id="GO:0016925">
    <property type="term" value="P:protein sumoylation"/>
    <property type="evidence" value="ECO:0007669"/>
    <property type="project" value="UniProtKB-UniPathway"/>
</dbReference>
<dbReference type="SUPFAM" id="SSF57850">
    <property type="entry name" value="RING/U-box"/>
    <property type="match status" value="1"/>
</dbReference>
<evidence type="ECO:0000256" key="3">
    <source>
        <dbReference type="ARBA" id="ARBA00008212"/>
    </source>
</evidence>
<evidence type="ECO:0000256" key="2">
    <source>
        <dbReference type="ARBA" id="ARBA00004718"/>
    </source>
</evidence>
<dbReference type="Gene3D" id="3.30.40.10">
    <property type="entry name" value="Zinc/RING finger domain, C3HC4 (zinc finger)"/>
    <property type="match status" value="1"/>
</dbReference>
<evidence type="ECO:0000313" key="16">
    <source>
        <dbReference type="Proteomes" id="UP000549394"/>
    </source>
</evidence>